<evidence type="ECO:0000256" key="1">
    <source>
        <dbReference type="SAM" id="MobiDB-lite"/>
    </source>
</evidence>
<evidence type="ECO:0000313" key="2">
    <source>
        <dbReference type="EMBL" id="CAK0828035.1"/>
    </source>
</evidence>
<feature type="compositionally biased region" description="Low complexity" evidence="1">
    <location>
        <begin position="49"/>
        <end position="65"/>
    </location>
</feature>
<feature type="non-terminal residue" evidence="2">
    <location>
        <position position="1"/>
    </location>
</feature>
<gene>
    <name evidence="2" type="ORF">PCOR1329_LOCUS27398</name>
</gene>
<protein>
    <submittedName>
        <fullName evidence="2">Uncharacterized protein</fullName>
    </submittedName>
</protein>
<proteinExistence type="predicted"/>
<comment type="caution">
    <text evidence="2">The sequence shown here is derived from an EMBL/GenBank/DDBJ whole genome shotgun (WGS) entry which is preliminary data.</text>
</comment>
<accession>A0ABN9S831</accession>
<evidence type="ECO:0000313" key="3">
    <source>
        <dbReference type="Proteomes" id="UP001189429"/>
    </source>
</evidence>
<keyword evidence="3" id="KW-1185">Reference proteome</keyword>
<name>A0ABN9S831_9DINO</name>
<organism evidence="2 3">
    <name type="scientific">Prorocentrum cordatum</name>
    <dbReference type="NCBI Taxonomy" id="2364126"/>
    <lineage>
        <taxon>Eukaryota</taxon>
        <taxon>Sar</taxon>
        <taxon>Alveolata</taxon>
        <taxon>Dinophyceae</taxon>
        <taxon>Prorocentrales</taxon>
        <taxon>Prorocentraceae</taxon>
        <taxon>Prorocentrum</taxon>
    </lineage>
</organism>
<sequence length="125" mass="13216">GPRQGRLTAARAVVADDTAAVLAQPRIATLMECLEQAEKSLREIELKLGGEQQSGASCSSSQPSSGGAGRGSRRASFGSFSETSPDSLDEHTQKWLVETFTDQSIEAADVHGSMNQLSPTHSAKR</sequence>
<dbReference type="Proteomes" id="UP001189429">
    <property type="component" value="Unassembled WGS sequence"/>
</dbReference>
<feature type="non-terminal residue" evidence="2">
    <location>
        <position position="125"/>
    </location>
</feature>
<dbReference type="EMBL" id="CAUYUJ010009920">
    <property type="protein sequence ID" value="CAK0828035.1"/>
    <property type="molecule type" value="Genomic_DNA"/>
</dbReference>
<reference evidence="2" key="1">
    <citation type="submission" date="2023-10" db="EMBL/GenBank/DDBJ databases">
        <authorList>
            <person name="Chen Y."/>
            <person name="Shah S."/>
            <person name="Dougan E. K."/>
            <person name="Thang M."/>
            <person name="Chan C."/>
        </authorList>
    </citation>
    <scope>NUCLEOTIDE SEQUENCE [LARGE SCALE GENOMIC DNA]</scope>
</reference>
<feature type="region of interest" description="Disordered" evidence="1">
    <location>
        <begin position="45"/>
        <end position="95"/>
    </location>
</feature>